<organism evidence="5 6">
    <name type="scientific">Aquamicrobium segne</name>
    <dbReference type="NCBI Taxonomy" id="469547"/>
    <lineage>
        <taxon>Bacteria</taxon>
        <taxon>Pseudomonadati</taxon>
        <taxon>Pseudomonadota</taxon>
        <taxon>Alphaproteobacteria</taxon>
        <taxon>Hyphomicrobiales</taxon>
        <taxon>Phyllobacteriaceae</taxon>
        <taxon>Aquamicrobium</taxon>
    </lineage>
</organism>
<dbReference type="SMART" id="SM00822">
    <property type="entry name" value="PKS_KR"/>
    <property type="match status" value="1"/>
</dbReference>
<evidence type="ECO:0000256" key="3">
    <source>
        <dbReference type="ARBA" id="ARBA00022857"/>
    </source>
</evidence>
<dbReference type="InterPro" id="IPR051737">
    <property type="entry name" value="L-xylulose/Carbonyl_redctase"/>
</dbReference>
<dbReference type="PANTHER" id="PTHR44252">
    <property type="entry name" value="D-ERYTHRULOSE REDUCTASE"/>
    <property type="match status" value="1"/>
</dbReference>
<dbReference type="InterPro" id="IPR057326">
    <property type="entry name" value="KR_dom"/>
</dbReference>
<comment type="caution">
    <text evidence="5">The sequence shown here is derived from an EMBL/GenBank/DDBJ whole genome shotgun (WGS) entry which is preliminary data.</text>
</comment>
<evidence type="ECO:0000259" key="4">
    <source>
        <dbReference type="SMART" id="SM00822"/>
    </source>
</evidence>
<dbReference type="PRINTS" id="PR00080">
    <property type="entry name" value="SDRFAMILY"/>
</dbReference>
<sequence length="256" mass="26942">MTLKLPRTPSFRLDGRTALVVGASSGIGQAAAVALAQAGAQVVLAARSIDRLELTVATLKELGLEASALALDVGDVEAMEARLSSLPAFDILVNSAGLARHGPALETTFADFDAVASINLRGAYFLTRSVARRLIEAGKPGSLINISSQMAHVGGIDRAVYSATKHAVEGFTKSMAIEWGGYGIRVNTICPTFIRTPLAEQTFSNPERVRWIEEKIKLGRIGELEDIMGPVTFLASDASAMITGTALMVDGGWTAG</sequence>
<reference evidence="6" key="1">
    <citation type="journal article" date="2019" name="Int. J. Syst. Evol. Microbiol.">
        <title>The Global Catalogue of Microorganisms (GCM) 10K type strain sequencing project: providing services to taxonomists for standard genome sequencing and annotation.</title>
        <authorList>
            <consortium name="The Broad Institute Genomics Platform"/>
            <consortium name="The Broad Institute Genome Sequencing Center for Infectious Disease"/>
            <person name="Wu L."/>
            <person name="Ma J."/>
        </authorList>
    </citation>
    <scope>NUCLEOTIDE SEQUENCE [LARGE SCALE GENOMIC DNA]</scope>
    <source>
        <strain evidence="6">CGMCC 4.1415</strain>
    </source>
</reference>
<evidence type="ECO:0000313" key="5">
    <source>
        <dbReference type="EMBL" id="MFC5384832.1"/>
    </source>
</evidence>
<keyword evidence="5" id="KW-0560">Oxidoreductase</keyword>
<dbReference type="EC" id="1.1.1.-" evidence="5"/>
<evidence type="ECO:0000256" key="1">
    <source>
        <dbReference type="ARBA" id="ARBA00006484"/>
    </source>
</evidence>
<dbReference type="PANTHER" id="PTHR44252:SF3">
    <property type="entry name" value="D-ERYTHRULOSE REDUCTASE-RELATED"/>
    <property type="match status" value="1"/>
</dbReference>
<accession>A0ABW0GT69</accession>
<dbReference type="Pfam" id="PF13561">
    <property type="entry name" value="adh_short_C2"/>
    <property type="match status" value="1"/>
</dbReference>
<gene>
    <name evidence="5" type="ORF">ACFPLB_02510</name>
</gene>
<dbReference type="PROSITE" id="PS00061">
    <property type="entry name" value="ADH_SHORT"/>
    <property type="match status" value="1"/>
</dbReference>
<feature type="domain" description="Ketoreductase" evidence="4">
    <location>
        <begin position="16"/>
        <end position="192"/>
    </location>
</feature>
<dbReference type="PRINTS" id="PR00081">
    <property type="entry name" value="GDHRDH"/>
</dbReference>
<comment type="subunit">
    <text evidence="2">Homotetramer.</text>
</comment>
<name>A0ABW0GT69_9HYPH</name>
<evidence type="ECO:0000313" key="6">
    <source>
        <dbReference type="Proteomes" id="UP001596016"/>
    </source>
</evidence>
<dbReference type="SUPFAM" id="SSF51735">
    <property type="entry name" value="NAD(P)-binding Rossmann-fold domains"/>
    <property type="match status" value="1"/>
</dbReference>
<dbReference type="EMBL" id="JBHSLL010000010">
    <property type="protein sequence ID" value="MFC5384832.1"/>
    <property type="molecule type" value="Genomic_DNA"/>
</dbReference>
<dbReference type="InterPro" id="IPR002347">
    <property type="entry name" value="SDR_fam"/>
</dbReference>
<comment type="similarity">
    <text evidence="1">Belongs to the short-chain dehydrogenases/reductases (SDR) family.</text>
</comment>
<proteinExistence type="inferred from homology"/>
<dbReference type="Gene3D" id="3.40.50.720">
    <property type="entry name" value="NAD(P)-binding Rossmann-like Domain"/>
    <property type="match status" value="1"/>
</dbReference>
<dbReference type="GO" id="GO:0016491">
    <property type="term" value="F:oxidoreductase activity"/>
    <property type="evidence" value="ECO:0007669"/>
    <property type="project" value="UniProtKB-KW"/>
</dbReference>
<protein>
    <submittedName>
        <fullName evidence="5">SDR family NAD(P)-dependent oxidoreductase</fullName>
        <ecNumber evidence="5">1.1.1.-</ecNumber>
    </submittedName>
</protein>
<evidence type="ECO:0000256" key="2">
    <source>
        <dbReference type="ARBA" id="ARBA00011881"/>
    </source>
</evidence>
<keyword evidence="6" id="KW-1185">Reference proteome</keyword>
<keyword evidence="3" id="KW-0521">NADP</keyword>
<dbReference type="Proteomes" id="UP001596016">
    <property type="component" value="Unassembled WGS sequence"/>
</dbReference>
<dbReference type="RefSeq" id="WP_378227683.1">
    <property type="nucleotide sequence ID" value="NZ_JBHSLL010000010.1"/>
</dbReference>
<dbReference type="InterPro" id="IPR020904">
    <property type="entry name" value="Sc_DH/Rdtase_CS"/>
</dbReference>
<dbReference type="InterPro" id="IPR036291">
    <property type="entry name" value="NAD(P)-bd_dom_sf"/>
</dbReference>